<keyword evidence="2" id="KW-0472">Membrane</keyword>
<evidence type="ECO:0000256" key="1">
    <source>
        <dbReference type="SAM" id="MobiDB-lite"/>
    </source>
</evidence>
<evidence type="ECO:0000313" key="3">
    <source>
        <dbReference type="EMBL" id="MBA4543521.1"/>
    </source>
</evidence>
<keyword evidence="2" id="KW-0812">Transmembrane</keyword>
<dbReference type="AlphaFoldDB" id="A0A7W1XBF6"/>
<sequence length="412" mass="46795">MDGNREKVEAKMTNQEEPHIAGDLSGSKPKPFLSVRSKRKMYKMMSFIFSVILIPLIMTILLSAYEDETNAWVRHLFAGKKKETYTETIKRLAASGNLPDYRCGPIGTAIQEVINRCGKPVKRTDVYEIDGSNSSLFYLDGNSKLIGLDFQNEKLKSIMIQARKNESLLISEVKRVFGPPSETNEGKSDMSDLETYYQYNLNSYHVTFSYSSKTNKLDRFTLETTSNFPYDGRPRTQFVTAAHPVGSDKRISPEGGLSAAKQLKQWISRGDLGNYDCGPLGTSLQQVAAGTCGDYENNVSSRIVSDQEKGLGFRFKDREIQLKFFKDRLTSISVRETEQPLPITKENIERVFGKPDRDKSSFDILDGKFVSYKLNDKKADFFFNDKGELDYIWLRKSGLYDDEFGTLLPQNE</sequence>
<feature type="region of interest" description="Disordered" evidence="1">
    <location>
        <begin position="1"/>
        <end position="25"/>
    </location>
</feature>
<feature type="transmembrane region" description="Helical" evidence="2">
    <location>
        <begin position="44"/>
        <end position="65"/>
    </location>
</feature>
<evidence type="ECO:0000256" key="2">
    <source>
        <dbReference type="SAM" id="Phobius"/>
    </source>
</evidence>
<gene>
    <name evidence="3" type="ORF">H1164_11510</name>
</gene>
<keyword evidence="2" id="KW-1133">Transmembrane helix</keyword>
<reference evidence="3 4" key="1">
    <citation type="submission" date="2020-07" db="EMBL/GenBank/DDBJ databases">
        <authorList>
            <person name="Feng H."/>
        </authorList>
    </citation>
    <scope>NUCLEOTIDE SEQUENCE [LARGE SCALE GENOMIC DNA]</scope>
    <source>
        <strain evidence="4">s-11</strain>
    </source>
</reference>
<dbReference type="Proteomes" id="UP000530514">
    <property type="component" value="Unassembled WGS sequence"/>
</dbReference>
<evidence type="ECO:0000313" key="4">
    <source>
        <dbReference type="Proteomes" id="UP000530514"/>
    </source>
</evidence>
<organism evidence="3 4">
    <name type="scientific">Thermoactinomyces daqus</name>
    <dbReference type="NCBI Taxonomy" id="1329516"/>
    <lineage>
        <taxon>Bacteria</taxon>
        <taxon>Bacillati</taxon>
        <taxon>Bacillota</taxon>
        <taxon>Bacilli</taxon>
        <taxon>Bacillales</taxon>
        <taxon>Thermoactinomycetaceae</taxon>
        <taxon>Thermoactinomyces</taxon>
    </lineage>
</organism>
<dbReference type="Pfam" id="PF14172">
    <property type="entry name" value="DUF4309"/>
    <property type="match status" value="1"/>
</dbReference>
<dbReference type="EMBL" id="JACEIP010000017">
    <property type="protein sequence ID" value="MBA4543521.1"/>
    <property type="molecule type" value="Genomic_DNA"/>
</dbReference>
<protein>
    <submittedName>
        <fullName evidence="3">DUF4309 domain-containing protein</fullName>
    </submittedName>
</protein>
<comment type="caution">
    <text evidence="3">The sequence shown here is derived from an EMBL/GenBank/DDBJ whole genome shotgun (WGS) entry which is preliminary data.</text>
</comment>
<keyword evidence="4" id="KW-1185">Reference proteome</keyword>
<dbReference type="InterPro" id="IPR025453">
    <property type="entry name" value="DUF4309"/>
</dbReference>
<accession>A0A7W1XBF6</accession>
<dbReference type="RefSeq" id="WP_033101219.1">
    <property type="nucleotide sequence ID" value="NZ_JACEIP010000017.1"/>
</dbReference>
<dbReference type="OrthoDB" id="2988068at2"/>
<proteinExistence type="predicted"/>
<name>A0A7W1XBF6_9BACL</name>
<feature type="compositionally biased region" description="Basic and acidic residues" evidence="1">
    <location>
        <begin position="1"/>
        <end position="20"/>
    </location>
</feature>